<evidence type="ECO:0000313" key="1">
    <source>
        <dbReference type="EMBL" id="KAJ8025829.1"/>
    </source>
</evidence>
<dbReference type="PANTHER" id="PTHR10378">
    <property type="entry name" value="LIM DOMAIN-BINDING PROTEIN"/>
    <property type="match status" value="1"/>
</dbReference>
<dbReference type="InterPro" id="IPR029005">
    <property type="entry name" value="LIM-bd/SEUSS"/>
</dbReference>
<comment type="caution">
    <text evidence="1">The sequence shown here is derived from an EMBL/GenBank/DDBJ whole genome shotgun (WGS) entry which is preliminary data.</text>
</comment>
<dbReference type="OrthoDB" id="774557at2759"/>
<dbReference type="EMBL" id="JAIZAY010000017">
    <property type="protein sequence ID" value="KAJ8025829.1"/>
    <property type="molecule type" value="Genomic_DNA"/>
</dbReference>
<evidence type="ECO:0000313" key="2">
    <source>
        <dbReference type="Proteomes" id="UP001152320"/>
    </source>
</evidence>
<sequence length="190" mass="22364">MFLFTFPCQVCTEGRLLVEFTFDDMMRIRSWHFAIKQHRELIPRSVVAMQDPSMVEQLSKNITRMGLTSNTLNYLRLCVILEPMQELMSRHKAYNLSPRDCLKATLFEKWQRMVAPPEPHHQHLQNGNARKNDTSRLSFTCIFCDTSRYIKTLFFLHHVLHLQIHQDPLFPAPCVALTDTSRPIFILYVL</sequence>
<keyword evidence="2" id="KW-1185">Reference proteome</keyword>
<protein>
    <submittedName>
        <fullName evidence="1">LIM domain-binding protein 2</fullName>
    </submittedName>
</protein>
<proteinExistence type="predicted"/>
<name>A0A9Q0YS35_HOLLE</name>
<reference evidence="1" key="1">
    <citation type="submission" date="2021-10" db="EMBL/GenBank/DDBJ databases">
        <title>Tropical sea cucumber genome reveals ecological adaptation and Cuvierian tubules defense mechanism.</title>
        <authorList>
            <person name="Chen T."/>
        </authorList>
    </citation>
    <scope>NUCLEOTIDE SEQUENCE</scope>
    <source>
        <strain evidence="1">Nanhai2018</strain>
        <tissue evidence="1">Muscle</tissue>
    </source>
</reference>
<dbReference type="AlphaFoldDB" id="A0A9Q0YS35"/>
<organism evidence="1 2">
    <name type="scientific">Holothuria leucospilota</name>
    <name type="common">Black long sea cucumber</name>
    <name type="synonym">Mertensiothuria leucospilota</name>
    <dbReference type="NCBI Taxonomy" id="206669"/>
    <lineage>
        <taxon>Eukaryota</taxon>
        <taxon>Metazoa</taxon>
        <taxon>Echinodermata</taxon>
        <taxon>Eleutherozoa</taxon>
        <taxon>Echinozoa</taxon>
        <taxon>Holothuroidea</taxon>
        <taxon>Aspidochirotacea</taxon>
        <taxon>Aspidochirotida</taxon>
        <taxon>Holothuriidae</taxon>
        <taxon>Holothuria</taxon>
    </lineage>
</organism>
<gene>
    <name evidence="1" type="ORF">HOLleu_33492</name>
</gene>
<accession>A0A9Q0YS35</accession>
<dbReference type="Proteomes" id="UP001152320">
    <property type="component" value="Chromosome 17"/>
</dbReference>